<dbReference type="Pfam" id="PF13913">
    <property type="entry name" value="zf-C2HC_2"/>
    <property type="match status" value="8"/>
</dbReference>
<feature type="compositionally biased region" description="Low complexity" evidence="6">
    <location>
        <begin position="122"/>
        <end position="132"/>
    </location>
</feature>
<feature type="domain" description="C2HC/C3H-type" evidence="7">
    <location>
        <begin position="438"/>
        <end position="467"/>
    </location>
</feature>
<keyword evidence="4" id="KW-0862">Zinc</keyword>
<keyword evidence="9" id="KW-1185">Reference proteome</keyword>
<dbReference type="EMBL" id="CAJNOC010003793">
    <property type="protein sequence ID" value="CAF0998092.1"/>
    <property type="molecule type" value="Genomic_DNA"/>
</dbReference>
<dbReference type="PROSITE" id="PS52027">
    <property type="entry name" value="ZF_C2HC_C3H"/>
    <property type="match status" value="8"/>
</dbReference>
<evidence type="ECO:0000256" key="6">
    <source>
        <dbReference type="SAM" id="MobiDB-lite"/>
    </source>
</evidence>
<feature type="compositionally biased region" description="Polar residues" evidence="6">
    <location>
        <begin position="247"/>
        <end position="258"/>
    </location>
</feature>
<evidence type="ECO:0000256" key="4">
    <source>
        <dbReference type="ARBA" id="ARBA00022833"/>
    </source>
</evidence>
<feature type="region of interest" description="Disordered" evidence="6">
    <location>
        <begin position="105"/>
        <end position="143"/>
    </location>
</feature>
<protein>
    <recommendedName>
        <fullName evidence="7">C2HC/C3H-type domain-containing protein</fullName>
    </recommendedName>
</protein>
<feature type="compositionally biased region" description="Basic and acidic residues" evidence="6">
    <location>
        <begin position="557"/>
        <end position="568"/>
    </location>
</feature>
<feature type="domain" description="C2HC/C3H-type" evidence="7">
    <location>
        <begin position="345"/>
        <end position="374"/>
    </location>
</feature>
<feature type="compositionally biased region" description="Polar residues" evidence="6">
    <location>
        <begin position="133"/>
        <end position="143"/>
    </location>
</feature>
<dbReference type="AlphaFoldDB" id="A0A814GLI9"/>
<dbReference type="InterPro" id="IPR049899">
    <property type="entry name" value="Znf_C2HC_C3H"/>
</dbReference>
<keyword evidence="2" id="KW-0677">Repeat</keyword>
<feature type="domain" description="C2HC/C3H-type" evidence="7">
    <location>
        <begin position="540"/>
        <end position="569"/>
    </location>
</feature>
<feature type="region of interest" description="Disordered" evidence="6">
    <location>
        <begin position="557"/>
        <end position="585"/>
    </location>
</feature>
<feature type="region of interest" description="Disordered" evidence="6">
    <location>
        <begin position="369"/>
        <end position="420"/>
    </location>
</feature>
<sequence>MPPKGVICYICGREFGLSSIAIHEPQCLKKWEVENSKLPRSKQRTPPQKPTIFPSINSAGSNNDKDRFNQAAYESAQSQLIPCSKCARTFAPDRIDVHEKSCKVAGTSKIPQQQKQLKNGESDGYSSGYSSGKNSQKMPTQSEPIKPKSAVCYICGREFGTQSIAIHEPQCLKKWEIENNKLPRELRRPKPVKPEFGTQALTREEMNELAWEASKSQLIPCPNCGRKFATDRLPVHQRSCKPKPGQEPSSQSSYSDNQYKSSYKPPVPKEPVYVICYICGRKYGTKSIEIHEPQCLEKWKIENEKLPRNLRRPVPVKPAVMNISSGGSYDLDQVNEAAWQASKLQLVECENCGRKFQPDRLMVHQRSCRPGNTSKKINASNNYQNDYDDGGYDEPKPAVRNAPAFKPRGGQPGNSLDSLPVGKGSNQIVIDNNQGPLNLVPCPNCDRRFASDRIQVHISACTGQKKRKVFDMTKKRVQGTEAEQFLRKKKPEPKVKPNNWRQKHEDFVAAIRYAKLAGKVEKEGGNLANLPPPPKSTNPDYIECPYCMRKFNQTAAERHIPKCKDTVNKPKPPPGMRNAKQRGRF</sequence>
<evidence type="ECO:0000256" key="3">
    <source>
        <dbReference type="ARBA" id="ARBA00022771"/>
    </source>
</evidence>
<reference evidence="8" key="1">
    <citation type="submission" date="2021-02" db="EMBL/GenBank/DDBJ databases">
        <authorList>
            <person name="Nowell W R."/>
        </authorList>
    </citation>
    <scope>NUCLEOTIDE SEQUENCE</scope>
    <source>
        <strain evidence="8">Ploen Becks lab</strain>
    </source>
</reference>
<accession>A0A814GLI9</accession>
<dbReference type="Proteomes" id="UP000663879">
    <property type="component" value="Unassembled WGS sequence"/>
</dbReference>
<dbReference type="InterPro" id="IPR026319">
    <property type="entry name" value="ZC2HC1A/B-like"/>
</dbReference>
<dbReference type="Gene3D" id="3.30.160.60">
    <property type="entry name" value="Classic Zinc Finger"/>
    <property type="match status" value="7"/>
</dbReference>
<evidence type="ECO:0000256" key="2">
    <source>
        <dbReference type="ARBA" id="ARBA00022737"/>
    </source>
</evidence>
<comment type="caution">
    <text evidence="8">The sequence shown here is derived from an EMBL/GenBank/DDBJ whole genome shotgun (WGS) entry which is preliminary data.</text>
</comment>
<feature type="region of interest" description="Disordered" evidence="6">
    <location>
        <begin position="236"/>
        <end position="264"/>
    </location>
</feature>
<dbReference type="PANTHER" id="PTHR13555:SF5">
    <property type="entry name" value="ZINC-FINGER OF A C2HC-TYPE"/>
    <property type="match status" value="1"/>
</dbReference>
<evidence type="ECO:0000256" key="1">
    <source>
        <dbReference type="ARBA" id="ARBA00022723"/>
    </source>
</evidence>
<organism evidence="8 9">
    <name type="scientific">Brachionus calyciflorus</name>
    <dbReference type="NCBI Taxonomy" id="104777"/>
    <lineage>
        <taxon>Eukaryota</taxon>
        <taxon>Metazoa</taxon>
        <taxon>Spiralia</taxon>
        <taxon>Gnathifera</taxon>
        <taxon>Rotifera</taxon>
        <taxon>Eurotatoria</taxon>
        <taxon>Monogononta</taxon>
        <taxon>Pseudotrocha</taxon>
        <taxon>Ploima</taxon>
        <taxon>Brachionidae</taxon>
        <taxon>Brachionus</taxon>
    </lineage>
</organism>
<feature type="region of interest" description="Disordered" evidence="6">
    <location>
        <begin position="38"/>
        <end position="66"/>
    </location>
</feature>
<dbReference type="GO" id="GO:0008270">
    <property type="term" value="F:zinc ion binding"/>
    <property type="evidence" value="ECO:0007669"/>
    <property type="project" value="UniProtKB-KW"/>
</dbReference>
<evidence type="ECO:0000259" key="7">
    <source>
        <dbReference type="PROSITE" id="PS52027"/>
    </source>
</evidence>
<keyword evidence="1" id="KW-0479">Metal-binding</keyword>
<gene>
    <name evidence="8" type="ORF">OXX778_LOCUS16260</name>
</gene>
<feature type="domain" description="C2HC/C3H-type" evidence="7">
    <location>
        <begin position="148"/>
        <end position="177"/>
    </location>
</feature>
<feature type="compositionally biased region" description="Polar residues" evidence="6">
    <location>
        <begin position="109"/>
        <end position="119"/>
    </location>
</feature>
<evidence type="ECO:0000313" key="9">
    <source>
        <dbReference type="Proteomes" id="UP000663879"/>
    </source>
</evidence>
<name>A0A814GLI9_9BILA</name>
<evidence type="ECO:0000256" key="5">
    <source>
        <dbReference type="PROSITE-ProRule" id="PRU01371"/>
    </source>
</evidence>
<feature type="domain" description="C2HC/C3H-type" evidence="7">
    <location>
        <begin position="217"/>
        <end position="246"/>
    </location>
</feature>
<feature type="domain" description="C2HC/C3H-type" evidence="7">
    <location>
        <begin position="79"/>
        <end position="108"/>
    </location>
</feature>
<feature type="domain" description="C2HC/C3H-type" evidence="7">
    <location>
        <begin position="272"/>
        <end position="301"/>
    </location>
</feature>
<dbReference type="PANTHER" id="PTHR13555">
    <property type="entry name" value="C2H2 ZINC FINGER CGI-62-RELATED"/>
    <property type="match status" value="1"/>
</dbReference>
<keyword evidence="3 5" id="KW-0863">Zinc-finger</keyword>
<dbReference type="OrthoDB" id="265955at2759"/>
<feature type="domain" description="C2HC/C3H-type" evidence="7">
    <location>
        <begin position="4"/>
        <end position="33"/>
    </location>
</feature>
<evidence type="ECO:0000313" key="8">
    <source>
        <dbReference type="EMBL" id="CAF0998092.1"/>
    </source>
</evidence>
<proteinExistence type="predicted"/>
<feature type="compositionally biased region" description="Polar residues" evidence="6">
    <location>
        <begin position="370"/>
        <end position="380"/>
    </location>
</feature>